<keyword evidence="5" id="KW-0418">Kinase</keyword>
<dbReference type="SMART" id="SM00220">
    <property type="entry name" value="S_TKc"/>
    <property type="match status" value="2"/>
</dbReference>
<dbReference type="SUPFAM" id="SSF55681">
    <property type="entry name" value="Class II aaRS and biotin synthetases"/>
    <property type="match status" value="1"/>
</dbReference>
<comment type="catalytic activity">
    <reaction evidence="9">
        <text>L-seryl-[protein] + ATP = O-phospho-L-seryl-[protein] + ADP + H(+)</text>
        <dbReference type="Rhea" id="RHEA:17989"/>
        <dbReference type="Rhea" id="RHEA-COMP:9863"/>
        <dbReference type="Rhea" id="RHEA-COMP:11604"/>
        <dbReference type="ChEBI" id="CHEBI:15378"/>
        <dbReference type="ChEBI" id="CHEBI:29999"/>
        <dbReference type="ChEBI" id="CHEBI:30616"/>
        <dbReference type="ChEBI" id="CHEBI:83421"/>
        <dbReference type="ChEBI" id="CHEBI:456216"/>
        <dbReference type="EC" id="2.7.11.1"/>
    </reaction>
</comment>
<dbReference type="Proteomes" id="UP001497623">
    <property type="component" value="Unassembled WGS sequence"/>
</dbReference>
<evidence type="ECO:0000256" key="5">
    <source>
        <dbReference type="ARBA" id="ARBA00022777"/>
    </source>
</evidence>
<evidence type="ECO:0000259" key="16">
    <source>
        <dbReference type="PROSITE" id="PS50908"/>
    </source>
</evidence>
<dbReference type="InterPro" id="IPR008271">
    <property type="entry name" value="Ser/Thr_kinase_AS"/>
</dbReference>
<dbReference type="SMART" id="SM00591">
    <property type="entry name" value="RWD"/>
    <property type="match status" value="1"/>
</dbReference>
<evidence type="ECO:0000313" key="17">
    <source>
        <dbReference type="EMBL" id="CAL4239325.1"/>
    </source>
</evidence>
<keyword evidence="2" id="KW-0723">Serine/threonine-protein kinase</keyword>
<dbReference type="Gene3D" id="3.30.200.20">
    <property type="entry name" value="Phosphorylase Kinase, domain 1"/>
    <property type="match status" value="1"/>
</dbReference>
<dbReference type="InterPro" id="IPR006575">
    <property type="entry name" value="RWD_dom"/>
</dbReference>
<reference evidence="17 18" key="1">
    <citation type="submission" date="2024-05" db="EMBL/GenBank/DDBJ databases">
        <authorList>
            <person name="Wallberg A."/>
        </authorList>
    </citation>
    <scope>NUCLEOTIDE SEQUENCE [LARGE SCALE GENOMIC DNA]</scope>
</reference>
<dbReference type="Pfam" id="PF00069">
    <property type="entry name" value="Pkinase"/>
    <property type="match status" value="3"/>
</dbReference>
<dbReference type="InterPro" id="IPR016255">
    <property type="entry name" value="Gcn2"/>
</dbReference>
<feature type="non-terminal residue" evidence="17">
    <location>
        <position position="1651"/>
    </location>
</feature>
<dbReference type="Gene3D" id="1.10.510.10">
    <property type="entry name" value="Transferase(Phosphotransferase) domain 1"/>
    <property type="match status" value="2"/>
</dbReference>
<feature type="region of interest" description="Disordered" evidence="14">
    <location>
        <begin position="552"/>
        <end position="571"/>
    </location>
</feature>
<sequence length="1651" mass="188185">MALSEMDDSIKEVVEGEVEIMRSAYYEEFEDLRYGDVWKVSRPPDVRLSLGPNHSQGGTLHTHVKVILRIRTTCNYPREPAQVSIEKFSGISDKESEKLSQQLKGITKRFACDGMVVMLDLCQHVQNYLSEHAQPDGLESNYESVYAEMVASQAARQQATEVAKEEVRKLQEQKQQLHRKNMIEEFARVKEEMKEEERRQREQRHRPSISLSEAVHEKSPVNDICGSPTNRKSMRRTISECSNESNSFDTLGQNVMRFSCGSRQECIMVVGTPLATRPVQNCWIMEAHEKGGENKAIIYHWQAKLKRVGRKGKNKCVGQETVMEELFTKFTQIEKEMSSLLRLNHLNLVHYWGLKLNRQTDILELHVLQEYVQGINLKFYIEQNLSVQEILLRNITHGILKALSYLHQNNVVHRDLRDSCVYMDNLSHCVRVSDFGIERKIIEAISEFNEFDACSAYPLSPGRGGKKSDIYRLGLVLLSLYLGERVKEIVPTFPSSLSTSLNNFLQHCLDMNEQERWSAEKLLTHDFICHDHVKNGNQDLEEKEEKIADNVENSPADEISSEEGDGDPTDVPLHLPDNLKGYSRLKQEYVVLEWLGRGGFGQVFKVRNIVDDRIYALKRIPLHQQSETVRRKITREVKLLSSLNHENVVRYYTSWIDELIQDCDDDQSSPKTTFENSVSDEEDITSYSHIIKGVLEDSSIQPDIKSCNMENKEWSIIFNSNVSCVGFTPGDETDEESEDEDDDEWLMGSLGPMMNFNEEESSVVCFEESDSVDGSMTPTDSNNVSQNSLNSKRSRTVKQFKFLYIQMQLCEKNTLRQAIDRALYMDEDRMWRLFREMVNGMDYIHSQGLIHRDLKPGNIFLDSNDHVKIGDFGLATAAIKAKSAGASLNKDEVDSVDTGEQSTLTGQVGTTFYIAPEIRQAQGKVGYTNKVDIFSLGVIFFEMIYPPLTTGMERVKILSNLTKSEMEVPPELYEKKYQSKLKLIKWLLIPDTTKRPSTTDLLKSTLLPPPTAEEQKFIATLEAKIENVRSSDYQDILGLLFKPSARPELEATFDMNHKTISDYWHYWKCDYLHSVITAIFKAHGGIWIPTSFYIPKGLFYNDKENLVSLMSRKGELISAQCELRYPFARFIAVNNVKRIRRYCIDRVQRSYKVSGVHPKEPYECAFDIVAPKKDVVETCARVVMVAHDVIEQIIQGRSQDIIVRIGHMEFVTLILSHCGIEEELHEQVKVVLKDACTKGMQLDDVAESLRHLGVSRSSAEALKGFLVLEGSLEDIQNALHGKGLMSKNKNIALKAKHVISEISEIVETCLVFGVKFSLVINPLMVADVHLYCGFICQVLMKVTRKKSNTQECIAQGGSYQQLVINHRNQLIVSASKPGGDVSTPVGVSLFLEKFSSCITDDCNRDRVERIVAGLGCGASSISVMVFAIDARQLRERVHLVMKLRSLNITADHFHVSSKEEAEAYSFEYSVPCFVLLQNSDDKATLRLHDRLDHHRLVVEKKVLISSAVDHISKMLGTSETNSTLLHYDSKPIGSNYQDECEVNIQYVHKKNSKIKDASYKMDQQITKDVLAAVSRWSNKGTVDVLAVDLDRRIVLALGHLDTDSVDCKNKHFNESSDELKKMFPEQKDYLDEICKILYRKIFSRKKSVRIN</sequence>
<dbReference type="EC" id="2.7.11.1" evidence="1"/>
<evidence type="ECO:0000256" key="12">
    <source>
        <dbReference type="PROSITE-ProRule" id="PRU10141"/>
    </source>
</evidence>
<keyword evidence="6 11" id="KW-0067">ATP-binding</keyword>
<evidence type="ECO:0000256" key="4">
    <source>
        <dbReference type="ARBA" id="ARBA00022741"/>
    </source>
</evidence>
<name>A0AAV2SUC1_MEGNR</name>
<proteinExistence type="inferred from homology"/>
<dbReference type="Pfam" id="PF05773">
    <property type="entry name" value="RWD"/>
    <property type="match status" value="1"/>
</dbReference>
<keyword evidence="3" id="KW-0808">Transferase</keyword>
<dbReference type="SUPFAM" id="SSF56112">
    <property type="entry name" value="Protein kinase-like (PK-like)"/>
    <property type="match status" value="2"/>
</dbReference>
<protein>
    <recommendedName>
        <fullName evidence="1">non-specific serine/threonine protein kinase</fullName>
        <ecNumber evidence="1">2.7.11.1</ecNumber>
    </recommendedName>
</protein>
<comment type="caution">
    <text evidence="17">The sequence shown here is derived from an EMBL/GenBank/DDBJ whole genome shotgun (WGS) entry which is preliminary data.</text>
</comment>
<feature type="compositionally biased region" description="Acidic residues" evidence="14">
    <location>
        <begin position="559"/>
        <end position="568"/>
    </location>
</feature>
<evidence type="ECO:0000256" key="11">
    <source>
        <dbReference type="PIRSR" id="PIRSR000660-2"/>
    </source>
</evidence>
<dbReference type="InterPro" id="IPR016135">
    <property type="entry name" value="UBQ-conjugating_enzyme/RWD"/>
</dbReference>
<evidence type="ECO:0000256" key="3">
    <source>
        <dbReference type="ARBA" id="ARBA00022679"/>
    </source>
</evidence>
<dbReference type="Gene3D" id="3.30.930.10">
    <property type="entry name" value="Bira Bifunctional Protein, Domain 2"/>
    <property type="match status" value="1"/>
</dbReference>
<gene>
    <name evidence="17" type="ORF">MNOR_LOCUS40528</name>
</gene>
<comment type="similarity">
    <text evidence="7">Belongs to the protein kinase superfamily. Ser/Thr protein kinase family. GCN2 subfamily.</text>
</comment>
<dbReference type="CDD" id="cd14046">
    <property type="entry name" value="STKc_EIF2AK4_GCN2_rpt2"/>
    <property type="match status" value="1"/>
</dbReference>
<keyword evidence="18" id="KW-1185">Reference proteome</keyword>
<evidence type="ECO:0000256" key="13">
    <source>
        <dbReference type="SAM" id="Coils"/>
    </source>
</evidence>
<keyword evidence="4 11" id="KW-0547">Nucleotide-binding</keyword>
<evidence type="ECO:0000256" key="2">
    <source>
        <dbReference type="ARBA" id="ARBA00022527"/>
    </source>
</evidence>
<dbReference type="GO" id="GO:0000077">
    <property type="term" value="P:DNA damage checkpoint signaling"/>
    <property type="evidence" value="ECO:0007669"/>
    <property type="project" value="InterPro"/>
</dbReference>
<feature type="active site" description="Proton acceptor" evidence="10">
    <location>
        <position position="853"/>
    </location>
</feature>
<dbReference type="InterPro" id="IPR050339">
    <property type="entry name" value="CC_SR_Kinase"/>
</dbReference>
<dbReference type="CDD" id="cd23823">
    <property type="entry name" value="RWD_GCN2"/>
    <property type="match status" value="1"/>
</dbReference>
<evidence type="ECO:0000256" key="1">
    <source>
        <dbReference type="ARBA" id="ARBA00012513"/>
    </source>
</evidence>
<keyword evidence="13" id="KW-0175">Coiled coil</keyword>
<evidence type="ECO:0000256" key="8">
    <source>
        <dbReference type="ARBA" id="ARBA00047899"/>
    </source>
</evidence>
<feature type="domain" description="Protein kinase" evidence="15">
    <location>
        <begin position="589"/>
        <end position="1007"/>
    </location>
</feature>
<dbReference type="InterPro" id="IPR041715">
    <property type="entry name" value="HisRS-like_core"/>
</dbReference>
<dbReference type="SUPFAM" id="SSF54495">
    <property type="entry name" value="UBC-like"/>
    <property type="match status" value="1"/>
</dbReference>
<dbReference type="PROSITE" id="PS50908">
    <property type="entry name" value="RWD"/>
    <property type="match status" value="1"/>
</dbReference>
<dbReference type="InterPro" id="IPR017441">
    <property type="entry name" value="Protein_kinase_ATP_BS"/>
</dbReference>
<dbReference type="InterPro" id="IPR011009">
    <property type="entry name" value="Kinase-like_dom_sf"/>
</dbReference>
<evidence type="ECO:0000256" key="7">
    <source>
        <dbReference type="ARBA" id="ARBA00037982"/>
    </source>
</evidence>
<comment type="catalytic activity">
    <reaction evidence="8">
        <text>L-threonyl-[protein] + ATP = O-phospho-L-threonyl-[protein] + ADP + H(+)</text>
        <dbReference type="Rhea" id="RHEA:46608"/>
        <dbReference type="Rhea" id="RHEA-COMP:11060"/>
        <dbReference type="Rhea" id="RHEA-COMP:11605"/>
        <dbReference type="ChEBI" id="CHEBI:15378"/>
        <dbReference type="ChEBI" id="CHEBI:30013"/>
        <dbReference type="ChEBI" id="CHEBI:30616"/>
        <dbReference type="ChEBI" id="CHEBI:61977"/>
        <dbReference type="ChEBI" id="CHEBI:456216"/>
        <dbReference type="EC" id="2.7.11.1"/>
    </reaction>
</comment>
<feature type="domain" description="Protein kinase" evidence="15">
    <location>
        <begin position="284"/>
        <end position="528"/>
    </location>
</feature>
<dbReference type="EMBL" id="CAXKWB010125408">
    <property type="protein sequence ID" value="CAL4239325.1"/>
    <property type="molecule type" value="Genomic_DNA"/>
</dbReference>
<dbReference type="GO" id="GO:0005737">
    <property type="term" value="C:cytoplasm"/>
    <property type="evidence" value="ECO:0007669"/>
    <property type="project" value="TreeGrafter"/>
</dbReference>
<evidence type="ECO:0000259" key="15">
    <source>
        <dbReference type="PROSITE" id="PS50011"/>
    </source>
</evidence>
<evidence type="ECO:0000313" key="18">
    <source>
        <dbReference type="Proteomes" id="UP001497623"/>
    </source>
</evidence>
<dbReference type="InterPro" id="IPR045864">
    <property type="entry name" value="aa-tRNA-synth_II/BPL/LPL"/>
</dbReference>
<feature type="binding site" evidence="11">
    <location>
        <begin position="595"/>
        <end position="603"/>
    </location>
    <ligand>
        <name>ATP</name>
        <dbReference type="ChEBI" id="CHEBI:30616"/>
    </ligand>
</feature>
<dbReference type="GO" id="GO:0004694">
    <property type="term" value="F:eukaryotic translation initiation factor 2alpha kinase activity"/>
    <property type="evidence" value="ECO:0007669"/>
    <property type="project" value="InterPro"/>
</dbReference>
<feature type="compositionally biased region" description="Polar residues" evidence="14">
    <location>
        <begin position="774"/>
        <end position="790"/>
    </location>
</feature>
<feature type="domain" description="RWD" evidence="16">
    <location>
        <begin position="16"/>
        <end position="132"/>
    </location>
</feature>
<dbReference type="PROSITE" id="PS00107">
    <property type="entry name" value="PROTEIN_KINASE_ATP"/>
    <property type="match status" value="1"/>
</dbReference>
<dbReference type="PROSITE" id="PS50011">
    <property type="entry name" value="PROTEIN_KINASE_DOM"/>
    <property type="match status" value="2"/>
</dbReference>
<dbReference type="InterPro" id="IPR000719">
    <property type="entry name" value="Prot_kinase_dom"/>
</dbReference>
<accession>A0AAV2SUC1</accession>
<evidence type="ECO:0000256" key="14">
    <source>
        <dbReference type="SAM" id="MobiDB-lite"/>
    </source>
</evidence>
<organism evidence="17 18">
    <name type="scientific">Meganyctiphanes norvegica</name>
    <name type="common">Northern krill</name>
    <name type="synonym">Thysanopoda norvegica</name>
    <dbReference type="NCBI Taxonomy" id="48144"/>
    <lineage>
        <taxon>Eukaryota</taxon>
        <taxon>Metazoa</taxon>
        <taxon>Ecdysozoa</taxon>
        <taxon>Arthropoda</taxon>
        <taxon>Crustacea</taxon>
        <taxon>Multicrustacea</taxon>
        <taxon>Malacostraca</taxon>
        <taxon>Eumalacostraca</taxon>
        <taxon>Eucarida</taxon>
        <taxon>Euphausiacea</taxon>
        <taxon>Euphausiidae</taxon>
        <taxon>Meganyctiphanes</taxon>
    </lineage>
</organism>
<dbReference type="PIRSF" id="PIRSF000660">
    <property type="entry name" value="Ser/Thr_PK_GCN2"/>
    <property type="match status" value="1"/>
</dbReference>
<evidence type="ECO:0000256" key="6">
    <source>
        <dbReference type="ARBA" id="ARBA00022840"/>
    </source>
</evidence>
<dbReference type="PROSITE" id="PS00108">
    <property type="entry name" value="PROTEIN_KINASE_ST"/>
    <property type="match status" value="1"/>
</dbReference>
<dbReference type="Pfam" id="PF13393">
    <property type="entry name" value="tRNA-synt_His"/>
    <property type="match status" value="1"/>
</dbReference>
<dbReference type="PANTHER" id="PTHR11042">
    <property type="entry name" value="EUKARYOTIC TRANSLATION INITIATION FACTOR 2-ALPHA KINASE EIF2-ALPHA KINASE -RELATED"/>
    <property type="match status" value="1"/>
</dbReference>
<dbReference type="GO" id="GO:0005524">
    <property type="term" value="F:ATP binding"/>
    <property type="evidence" value="ECO:0007669"/>
    <property type="project" value="UniProtKB-UniRule"/>
</dbReference>
<dbReference type="Gene3D" id="3.10.110.10">
    <property type="entry name" value="Ubiquitin Conjugating Enzyme"/>
    <property type="match status" value="1"/>
</dbReference>
<feature type="coiled-coil region" evidence="13">
    <location>
        <begin position="156"/>
        <end position="206"/>
    </location>
</feature>
<feature type="binding site" evidence="11 12">
    <location>
        <position position="618"/>
    </location>
    <ligand>
        <name>ATP</name>
        <dbReference type="ChEBI" id="CHEBI:30616"/>
    </ligand>
</feature>
<dbReference type="GO" id="GO:0005634">
    <property type="term" value="C:nucleus"/>
    <property type="evidence" value="ECO:0007669"/>
    <property type="project" value="TreeGrafter"/>
</dbReference>
<feature type="region of interest" description="Disordered" evidence="14">
    <location>
        <begin position="770"/>
        <end position="790"/>
    </location>
</feature>
<evidence type="ECO:0000256" key="10">
    <source>
        <dbReference type="PIRSR" id="PIRSR000660-1"/>
    </source>
</evidence>
<evidence type="ECO:0000256" key="9">
    <source>
        <dbReference type="ARBA" id="ARBA00048679"/>
    </source>
</evidence>
<dbReference type="PANTHER" id="PTHR11042:SF136">
    <property type="entry name" value="EIF-2-ALPHA KINASE GCN2"/>
    <property type="match status" value="1"/>
</dbReference>